<organism evidence="1 2">
    <name type="scientific">Rhizophagus irregularis</name>
    <dbReference type="NCBI Taxonomy" id="588596"/>
    <lineage>
        <taxon>Eukaryota</taxon>
        <taxon>Fungi</taxon>
        <taxon>Fungi incertae sedis</taxon>
        <taxon>Mucoromycota</taxon>
        <taxon>Glomeromycotina</taxon>
        <taxon>Glomeromycetes</taxon>
        <taxon>Glomerales</taxon>
        <taxon>Glomeraceae</taxon>
        <taxon>Rhizophagus</taxon>
    </lineage>
</organism>
<reference evidence="1 2" key="1">
    <citation type="submission" date="2016-04" db="EMBL/GenBank/DDBJ databases">
        <title>Genome analyses suggest a sexual origin of heterokaryosis in a supposedly ancient asexual fungus.</title>
        <authorList>
            <person name="Ropars J."/>
            <person name="Sedzielewska K."/>
            <person name="Noel J."/>
            <person name="Charron P."/>
            <person name="Farinelli L."/>
            <person name="Marton T."/>
            <person name="Kruger M."/>
            <person name="Pelin A."/>
            <person name="Brachmann A."/>
            <person name="Corradi N."/>
        </authorList>
    </citation>
    <scope>NUCLEOTIDE SEQUENCE [LARGE SCALE GENOMIC DNA]</scope>
    <source>
        <strain evidence="1 2">A5</strain>
    </source>
</reference>
<sequence>MKTSYKFNSSKDDIIVDIGICTCLMLKTLDLDYKELEADERLKEGNIREETEQSLFKIINDDPIWNFI</sequence>
<proteinExistence type="predicted"/>
<reference evidence="1 2" key="2">
    <citation type="submission" date="2017-09" db="EMBL/GenBank/DDBJ databases">
        <title>Extensive intraspecific genome diversity in a model arbuscular mycorrhizal fungus.</title>
        <authorList>
            <person name="Chen E.C."/>
            <person name="Morin E."/>
            <person name="Beaudet D."/>
            <person name="Noel J."/>
            <person name="Ndikumana S."/>
            <person name="Charron P."/>
            <person name="St-Onge C."/>
            <person name="Giorgi J."/>
            <person name="Grigoriev I.V."/>
            <person name="Roux C."/>
            <person name="Martin F.M."/>
            <person name="Corradi N."/>
        </authorList>
    </citation>
    <scope>NUCLEOTIDE SEQUENCE [LARGE SCALE GENOMIC DNA]</scope>
    <source>
        <strain evidence="1 2">A5</strain>
    </source>
</reference>
<evidence type="ECO:0000313" key="2">
    <source>
        <dbReference type="Proteomes" id="UP000232722"/>
    </source>
</evidence>
<protein>
    <submittedName>
        <fullName evidence="1">Uncharacterized protein</fullName>
    </submittedName>
</protein>
<dbReference type="AlphaFoldDB" id="A0A2N0PN22"/>
<evidence type="ECO:0000313" key="1">
    <source>
        <dbReference type="EMBL" id="PKC08240.1"/>
    </source>
</evidence>
<gene>
    <name evidence="1" type="ORF">RhiirA5_417170</name>
</gene>
<dbReference type="Proteomes" id="UP000232722">
    <property type="component" value="Unassembled WGS sequence"/>
</dbReference>
<name>A0A2N0PN22_9GLOM</name>
<comment type="caution">
    <text evidence="1">The sequence shown here is derived from an EMBL/GenBank/DDBJ whole genome shotgun (WGS) entry which is preliminary data.</text>
</comment>
<accession>A0A2N0PN22</accession>
<dbReference type="EMBL" id="LLXJ01000564">
    <property type="protein sequence ID" value="PKC08240.1"/>
    <property type="molecule type" value="Genomic_DNA"/>
</dbReference>